<feature type="transmembrane region" description="Helical" evidence="8">
    <location>
        <begin position="153"/>
        <end position="179"/>
    </location>
</feature>
<feature type="transmembrane region" description="Helical" evidence="8">
    <location>
        <begin position="186"/>
        <end position="210"/>
    </location>
</feature>
<keyword evidence="5 8" id="KW-1133">Transmembrane helix</keyword>
<accession>A0A0A2F6H9</accession>
<dbReference type="GO" id="GO:0016758">
    <property type="term" value="F:hexosyltransferase activity"/>
    <property type="evidence" value="ECO:0007669"/>
    <property type="project" value="InterPro"/>
</dbReference>
<organism evidence="9 10">
    <name type="scientific">Porphyromonas gulae</name>
    <dbReference type="NCBI Taxonomy" id="111105"/>
    <lineage>
        <taxon>Bacteria</taxon>
        <taxon>Pseudomonadati</taxon>
        <taxon>Bacteroidota</taxon>
        <taxon>Bacteroidia</taxon>
        <taxon>Bacteroidales</taxon>
        <taxon>Porphyromonadaceae</taxon>
        <taxon>Porphyromonas</taxon>
    </lineage>
</organism>
<gene>
    <name evidence="9" type="ORF">HR15_09235</name>
</gene>
<keyword evidence="6 8" id="KW-0472">Membrane</keyword>
<feature type="transmembrane region" description="Helical" evidence="8">
    <location>
        <begin position="248"/>
        <end position="268"/>
    </location>
</feature>
<comment type="caution">
    <text evidence="9">The sequence shown here is derived from an EMBL/GenBank/DDBJ whole genome shotgun (WGS) entry which is preliminary data.</text>
</comment>
<evidence type="ECO:0000256" key="7">
    <source>
        <dbReference type="ARBA" id="ARBA00024033"/>
    </source>
</evidence>
<evidence type="ECO:0000256" key="3">
    <source>
        <dbReference type="ARBA" id="ARBA00022679"/>
    </source>
</evidence>
<dbReference type="GO" id="GO:0005886">
    <property type="term" value="C:plasma membrane"/>
    <property type="evidence" value="ECO:0007669"/>
    <property type="project" value="UniProtKB-SubCell"/>
</dbReference>
<comment type="similarity">
    <text evidence="7">Belongs to the glycosyltransferase 87 family.</text>
</comment>
<keyword evidence="4 8" id="KW-0812">Transmembrane</keyword>
<dbReference type="Proteomes" id="UP000030146">
    <property type="component" value="Unassembled WGS sequence"/>
</dbReference>
<dbReference type="Pfam" id="PF09594">
    <property type="entry name" value="GT87"/>
    <property type="match status" value="1"/>
</dbReference>
<name>A0A0A2F6H9_9PORP</name>
<keyword evidence="2" id="KW-1003">Cell membrane</keyword>
<feature type="transmembrane region" description="Helical" evidence="8">
    <location>
        <begin position="326"/>
        <end position="347"/>
    </location>
</feature>
<evidence type="ECO:0000256" key="8">
    <source>
        <dbReference type="SAM" id="Phobius"/>
    </source>
</evidence>
<evidence type="ECO:0000256" key="5">
    <source>
        <dbReference type="ARBA" id="ARBA00022989"/>
    </source>
</evidence>
<evidence type="ECO:0000256" key="1">
    <source>
        <dbReference type="ARBA" id="ARBA00004651"/>
    </source>
</evidence>
<reference evidence="9 10" key="1">
    <citation type="submission" date="2014-08" db="EMBL/GenBank/DDBJ databases">
        <title>Porphyromonas gulae strain:COT-052_OH3439 Genome sequencing.</title>
        <authorList>
            <person name="Wallis C."/>
            <person name="Deusch O."/>
            <person name="O'Flynn C."/>
            <person name="Davis I."/>
            <person name="Jospin G."/>
            <person name="Darling A.E."/>
            <person name="Coil D.A."/>
            <person name="Alexiev A."/>
            <person name="Horsfall A."/>
            <person name="Kirkwood N."/>
            <person name="Harris S."/>
            <person name="Eisen J.A."/>
        </authorList>
    </citation>
    <scope>NUCLEOTIDE SEQUENCE [LARGE SCALE GENOMIC DNA]</scope>
    <source>
        <strain evidence="10">COT-052 OH3439</strain>
    </source>
</reference>
<evidence type="ECO:0000313" key="9">
    <source>
        <dbReference type="EMBL" id="KGN85657.1"/>
    </source>
</evidence>
<evidence type="ECO:0000256" key="4">
    <source>
        <dbReference type="ARBA" id="ARBA00022692"/>
    </source>
</evidence>
<comment type="subcellular location">
    <subcellularLocation>
        <location evidence="1">Cell membrane</location>
        <topology evidence="1">Multi-pass membrane protein</topology>
    </subcellularLocation>
</comment>
<sequence length="395" mass="44407">MRLKPRLSFQNSIPLLWWIAAIVSAITKVAPHRHNNYTIFRSSFYHFSRHQSLYSAYPAEHHDVFLYGPVFPILFAPFALLPSFIGMLLWLCFSVAGCLWAVSQLPTSEKKKAAILWIAFLDLYTALCMQQFNILIGACILLSFAFVEKKKEWAATLFIVLGTLTKLYGIVGLAFFPFVKRKGRYLAWLFAWFGLIGILPMLFGGGSYALEQYVDWFASLGTKNGENLFSLYQNVSLLGMVRKMTGSAGYSDLLLLVPGLILFALPFLRFSQYKAPLFRMSILASTLLFTVLFSTGSESSTYIIALLGVGIWFVHRPKGKPDRLDITLLVGTLLLSSLSPTDLFPAALRKNIVLPYALKALFPTLVWIRLSIELLCTQYLPTQADTPSSLAYDQN</sequence>
<evidence type="ECO:0000313" key="10">
    <source>
        <dbReference type="Proteomes" id="UP000030146"/>
    </source>
</evidence>
<feature type="transmembrane region" description="Helical" evidence="8">
    <location>
        <begin position="299"/>
        <end position="314"/>
    </location>
</feature>
<keyword evidence="3" id="KW-0808">Transferase</keyword>
<protein>
    <submittedName>
        <fullName evidence="9">Membrane protein</fullName>
    </submittedName>
</protein>
<dbReference type="InterPro" id="IPR018584">
    <property type="entry name" value="GT87"/>
</dbReference>
<evidence type="ECO:0000256" key="2">
    <source>
        <dbReference type="ARBA" id="ARBA00022475"/>
    </source>
</evidence>
<dbReference type="AlphaFoldDB" id="A0A0A2F6H9"/>
<proteinExistence type="inferred from homology"/>
<evidence type="ECO:0000256" key="6">
    <source>
        <dbReference type="ARBA" id="ARBA00023136"/>
    </source>
</evidence>
<keyword evidence="10" id="KW-1185">Reference proteome</keyword>
<feature type="transmembrane region" description="Helical" evidence="8">
    <location>
        <begin position="114"/>
        <end position="147"/>
    </location>
</feature>
<feature type="transmembrane region" description="Helical" evidence="8">
    <location>
        <begin position="12"/>
        <end position="30"/>
    </location>
</feature>
<dbReference type="RefSeq" id="WP_039425931.1">
    <property type="nucleotide sequence ID" value="NZ_JRAK01000123.1"/>
</dbReference>
<feature type="transmembrane region" description="Helical" evidence="8">
    <location>
        <begin position="73"/>
        <end position="102"/>
    </location>
</feature>
<dbReference type="EMBL" id="JRAK01000123">
    <property type="protein sequence ID" value="KGN85657.1"/>
    <property type="molecule type" value="Genomic_DNA"/>
</dbReference>